<sequence length="154" mass="17730">MIFLHIHIFKMRNGEKRERMLFFLSFAFTVYCIVMSLRTLFIPNTVKGKLISVENFVYLSFVYLTILIGFGLIYVLLETKGYRILIEQYPSSSDRFVDRLGTYVYFSGVTLFSVGYGDIAPVGLGRIIVMLEALIGYTIPTAFVAQAVFFRDRK</sequence>
<name>A0A7X0HVV5_9BACI</name>
<dbReference type="EMBL" id="JACHGK010000030">
    <property type="protein sequence ID" value="MBB6447840.1"/>
    <property type="molecule type" value="Genomic_DNA"/>
</dbReference>
<keyword evidence="3" id="KW-0813">Transport</keyword>
<dbReference type="Gene3D" id="1.10.287.70">
    <property type="match status" value="1"/>
</dbReference>
<dbReference type="GO" id="GO:0034220">
    <property type="term" value="P:monoatomic ion transmembrane transport"/>
    <property type="evidence" value="ECO:0007669"/>
    <property type="project" value="UniProtKB-KW"/>
</dbReference>
<feature type="transmembrane region" description="Helical" evidence="1">
    <location>
        <begin position="97"/>
        <end position="116"/>
    </location>
</feature>
<dbReference type="RefSeq" id="WP_343065376.1">
    <property type="nucleotide sequence ID" value="NZ_JACHGK010000030.1"/>
</dbReference>
<evidence type="ECO:0000259" key="2">
    <source>
        <dbReference type="Pfam" id="PF07885"/>
    </source>
</evidence>
<keyword evidence="1" id="KW-0812">Transmembrane</keyword>
<dbReference type="AlphaFoldDB" id="A0A7X0HVV5"/>
<keyword evidence="3" id="KW-0407">Ion channel</keyword>
<evidence type="ECO:0000313" key="4">
    <source>
        <dbReference type="Proteomes" id="UP000531594"/>
    </source>
</evidence>
<accession>A0A7X0HVV5</accession>
<keyword evidence="4" id="KW-1185">Reference proteome</keyword>
<protein>
    <submittedName>
        <fullName evidence="3">Potassium channel LctB</fullName>
    </submittedName>
</protein>
<proteinExistence type="predicted"/>
<keyword evidence="1" id="KW-0472">Membrane</keyword>
<feature type="transmembrane region" description="Helical" evidence="1">
    <location>
        <begin position="128"/>
        <end position="150"/>
    </location>
</feature>
<evidence type="ECO:0000313" key="3">
    <source>
        <dbReference type="EMBL" id="MBB6447840.1"/>
    </source>
</evidence>
<keyword evidence="3" id="KW-0406">Ion transport</keyword>
<evidence type="ECO:0000256" key="1">
    <source>
        <dbReference type="SAM" id="Phobius"/>
    </source>
</evidence>
<dbReference type="InterPro" id="IPR013099">
    <property type="entry name" value="K_chnl_dom"/>
</dbReference>
<keyword evidence="1" id="KW-1133">Transmembrane helix</keyword>
<organism evidence="3 4">
    <name type="scientific">Bacillus benzoevorans</name>
    <dbReference type="NCBI Taxonomy" id="1456"/>
    <lineage>
        <taxon>Bacteria</taxon>
        <taxon>Bacillati</taxon>
        <taxon>Bacillota</taxon>
        <taxon>Bacilli</taxon>
        <taxon>Bacillales</taxon>
        <taxon>Bacillaceae</taxon>
        <taxon>Bacillus</taxon>
    </lineage>
</organism>
<dbReference type="Proteomes" id="UP000531594">
    <property type="component" value="Unassembled WGS sequence"/>
</dbReference>
<feature type="transmembrane region" description="Helical" evidence="1">
    <location>
        <begin position="21"/>
        <end position="41"/>
    </location>
</feature>
<dbReference type="SUPFAM" id="SSF81324">
    <property type="entry name" value="Voltage-gated potassium channels"/>
    <property type="match status" value="1"/>
</dbReference>
<feature type="domain" description="Potassium channel" evidence="2">
    <location>
        <begin position="99"/>
        <end position="146"/>
    </location>
</feature>
<gene>
    <name evidence="3" type="ORF">HNR53_004550</name>
</gene>
<reference evidence="3 4" key="1">
    <citation type="submission" date="2020-08" db="EMBL/GenBank/DDBJ databases">
        <title>Genomic Encyclopedia of Type Strains, Phase IV (KMG-IV): sequencing the most valuable type-strain genomes for metagenomic binning, comparative biology and taxonomic classification.</title>
        <authorList>
            <person name="Goeker M."/>
        </authorList>
    </citation>
    <scope>NUCLEOTIDE SEQUENCE [LARGE SCALE GENOMIC DNA]</scope>
    <source>
        <strain evidence="3 4">DSM 5391</strain>
    </source>
</reference>
<feature type="transmembrane region" description="Helical" evidence="1">
    <location>
        <begin position="56"/>
        <end position="77"/>
    </location>
</feature>
<comment type="caution">
    <text evidence="3">The sequence shown here is derived from an EMBL/GenBank/DDBJ whole genome shotgun (WGS) entry which is preliminary data.</text>
</comment>
<dbReference type="Pfam" id="PF07885">
    <property type="entry name" value="Ion_trans_2"/>
    <property type="match status" value="1"/>
</dbReference>